<dbReference type="EMBL" id="FOMW01000034">
    <property type="protein sequence ID" value="SFF23138.1"/>
    <property type="molecule type" value="Genomic_DNA"/>
</dbReference>
<organism evidence="1 2">
    <name type="scientific">Sulfitobacter brevis</name>
    <dbReference type="NCBI Taxonomy" id="74348"/>
    <lineage>
        <taxon>Bacteria</taxon>
        <taxon>Pseudomonadati</taxon>
        <taxon>Pseudomonadota</taxon>
        <taxon>Alphaproteobacteria</taxon>
        <taxon>Rhodobacterales</taxon>
        <taxon>Roseobacteraceae</taxon>
        <taxon>Sulfitobacter</taxon>
    </lineage>
</organism>
<reference evidence="1 2" key="1">
    <citation type="submission" date="2016-10" db="EMBL/GenBank/DDBJ databases">
        <authorList>
            <person name="de Groot N.N."/>
        </authorList>
    </citation>
    <scope>NUCLEOTIDE SEQUENCE [LARGE SCALE GENOMIC DNA]</scope>
    <source>
        <strain evidence="1 2">DSM 11443</strain>
    </source>
</reference>
<protein>
    <submittedName>
        <fullName evidence="1">Uncharacterized protein</fullName>
    </submittedName>
</protein>
<proteinExistence type="predicted"/>
<accession>A0A1I2H0T8</accession>
<dbReference type="STRING" id="74348.SAMN04488523_13415"/>
<dbReference type="AlphaFoldDB" id="A0A1I2H0T8"/>
<evidence type="ECO:0000313" key="1">
    <source>
        <dbReference type="EMBL" id="SFF23138.1"/>
    </source>
</evidence>
<keyword evidence="2" id="KW-1185">Reference proteome</keyword>
<dbReference type="Proteomes" id="UP000198977">
    <property type="component" value="Unassembled WGS sequence"/>
</dbReference>
<gene>
    <name evidence="1" type="ORF">SAMN04488523_13415</name>
</gene>
<evidence type="ECO:0000313" key="2">
    <source>
        <dbReference type="Proteomes" id="UP000198977"/>
    </source>
</evidence>
<name>A0A1I2H0T8_9RHOB</name>
<sequence>MRAYHDSYLWEFLKVTRRPHSALMSIMPNKTQFERPYQGHIACCAFAIETGTMPALASTISWQTRSIAFCVQAL</sequence>